<accession>A0ABQ9FJS6</accession>
<dbReference type="InterPro" id="IPR019775">
    <property type="entry name" value="WD40_repeat_CS"/>
</dbReference>
<evidence type="ECO:0000256" key="3">
    <source>
        <dbReference type="ARBA" id="ARBA00022737"/>
    </source>
</evidence>
<dbReference type="SMART" id="SM00320">
    <property type="entry name" value="WD40"/>
    <property type="match status" value="5"/>
</dbReference>
<evidence type="ECO:0000256" key="5">
    <source>
        <dbReference type="PROSITE-ProRule" id="PRU00221"/>
    </source>
</evidence>
<dbReference type="PROSITE" id="PS50294">
    <property type="entry name" value="WD_REPEATS_REGION"/>
    <property type="match status" value="1"/>
</dbReference>
<evidence type="ECO:0000256" key="2">
    <source>
        <dbReference type="ARBA" id="ARBA00022574"/>
    </source>
</evidence>
<dbReference type="EMBL" id="JARBDR010000328">
    <property type="protein sequence ID" value="KAJ8316182.1"/>
    <property type="molecule type" value="Genomic_DNA"/>
</dbReference>
<evidence type="ECO:0000256" key="4">
    <source>
        <dbReference type="ARBA" id="ARBA00023242"/>
    </source>
</evidence>
<keyword evidence="3" id="KW-0677">Repeat</keyword>
<dbReference type="PANTHER" id="PTHR44040">
    <property type="entry name" value="RETINOBLASTOMA-BINDING PROTEIN 5"/>
    <property type="match status" value="1"/>
</dbReference>
<protein>
    <recommendedName>
        <fullName evidence="8">Retinoblastoma-binding protein 5</fullName>
    </recommendedName>
</protein>
<evidence type="ECO:0000256" key="1">
    <source>
        <dbReference type="ARBA" id="ARBA00004123"/>
    </source>
</evidence>
<dbReference type="PROSITE" id="PS50082">
    <property type="entry name" value="WD_REPEATS_2"/>
    <property type="match status" value="1"/>
</dbReference>
<dbReference type="SUPFAM" id="SSF117289">
    <property type="entry name" value="Nucleoporin domain"/>
    <property type="match status" value="1"/>
</dbReference>
<dbReference type="InterPro" id="IPR037850">
    <property type="entry name" value="RBBP5/Swd1"/>
</dbReference>
<evidence type="ECO:0000313" key="7">
    <source>
        <dbReference type="Proteomes" id="UP001217089"/>
    </source>
</evidence>
<feature type="repeat" description="WD" evidence="5">
    <location>
        <begin position="67"/>
        <end position="108"/>
    </location>
</feature>
<dbReference type="Proteomes" id="UP001217089">
    <property type="component" value="Unassembled WGS sequence"/>
</dbReference>
<evidence type="ECO:0000313" key="6">
    <source>
        <dbReference type="EMBL" id="KAJ8316182.1"/>
    </source>
</evidence>
<dbReference type="PANTHER" id="PTHR44040:SF1">
    <property type="entry name" value="RETINOBLASTOMA-BINDING PROTEIN 5"/>
    <property type="match status" value="1"/>
</dbReference>
<comment type="subcellular location">
    <subcellularLocation>
        <location evidence="1">Nucleus</location>
    </subcellularLocation>
</comment>
<keyword evidence="2 5" id="KW-0853">WD repeat</keyword>
<dbReference type="Pfam" id="PF00400">
    <property type="entry name" value="WD40"/>
    <property type="match status" value="2"/>
</dbReference>
<dbReference type="Gene3D" id="2.130.10.10">
    <property type="entry name" value="YVTN repeat-like/Quinoprotein amine dehydrogenase"/>
    <property type="match status" value="1"/>
</dbReference>
<keyword evidence="4" id="KW-0539">Nucleus</keyword>
<evidence type="ECO:0008006" key="8">
    <source>
        <dbReference type="Google" id="ProtNLM"/>
    </source>
</evidence>
<dbReference type="PROSITE" id="PS00678">
    <property type="entry name" value="WD_REPEATS_1"/>
    <property type="match status" value="1"/>
</dbReference>
<proteinExistence type="predicted"/>
<reference evidence="6 7" key="1">
    <citation type="submission" date="2022-12" db="EMBL/GenBank/DDBJ databases">
        <title>Chromosome-level genome of Tegillarca granosa.</title>
        <authorList>
            <person name="Kim J."/>
        </authorList>
    </citation>
    <scope>NUCLEOTIDE SEQUENCE [LARGE SCALE GENOMIC DNA]</scope>
    <source>
        <strain evidence="6">Teg-2019</strain>
        <tissue evidence="6">Adductor muscle</tissue>
    </source>
</reference>
<name>A0ABQ9FJS6_TEGGR</name>
<sequence length="343" mass="38247">MRIRSNLFLYEIRSITDLLQDFDGALDCVSIAVTCAFNRQGTLLAVGCNDGRIVIWDFLTRGIAKIINAHVHPVCSLSWSRNGHKLLSAATDNTVSVWDISAGEVDKTYRFPSPILKVQFNPRNSKMFLVCPMKHAAVKMDINGSYSSIPLDDDSDLNIVASFDRRGKHIYTGNAKGRILVFSVNKLEPVASFRVTTGTLNTTAIKSIEFARRGECFLVNSADRIIRVYESGEVLACGKNGEPEPIQKLQDLVNKTMWKKCCFSGDGEYIVAGSARQHSLYIWEKSVGNLVKILHGTKGELLLDVVWHPVRPIIASISSGLVSIWAQNQVVLMKKMSKWMLPW</sequence>
<organism evidence="6 7">
    <name type="scientific">Tegillarca granosa</name>
    <name type="common">Malaysian cockle</name>
    <name type="synonym">Anadara granosa</name>
    <dbReference type="NCBI Taxonomy" id="220873"/>
    <lineage>
        <taxon>Eukaryota</taxon>
        <taxon>Metazoa</taxon>
        <taxon>Spiralia</taxon>
        <taxon>Lophotrochozoa</taxon>
        <taxon>Mollusca</taxon>
        <taxon>Bivalvia</taxon>
        <taxon>Autobranchia</taxon>
        <taxon>Pteriomorphia</taxon>
        <taxon>Arcoida</taxon>
        <taxon>Arcoidea</taxon>
        <taxon>Arcidae</taxon>
        <taxon>Tegillarca</taxon>
    </lineage>
</organism>
<dbReference type="InterPro" id="IPR015943">
    <property type="entry name" value="WD40/YVTN_repeat-like_dom_sf"/>
</dbReference>
<gene>
    <name evidence="6" type="ORF">KUTeg_006196</name>
</gene>
<keyword evidence="7" id="KW-1185">Reference proteome</keyword>
<comment type="caution">
    <text evidence="6">The sequence shown here is derived from an EMBL/GenBank/DDBJ whole genome shotgun (WGS) entry which is preliminary data.</text>
</comment>
<dbReference type="InterPro" id="IPR001680">
    <property type="entry name" value="WD40_rpt"/>
</dbReference>